<comment type="catalytic activity">
    <reaction evidence="8">
        <text>2 cob(II)yrinate a,c diamide + reduced [electron-transfer flavoprotein] + 2 ATP = 2 adenosylcob(III)yrinate a,c-diamide + 2 triphosphate + oxidized [electron-transfer flavoprotein] + 3 H(+)</text>
        <dbReference type="Rhea" id="RHEA:11528"/>
        <dbReference type="Rhea" id="RHEA-COMP:10685"/>
        <dbReference type="Rhea" id="RHEA-COMP:10686"/>
        <dbReference type="ChEBI" id="CHEBI:15378"/>
        <dbReference type="ChEBI" id="CHEBI:18036"/>
        <dbReference type="ChEBI" id="CHEBI:30616"/>
        <dbReference type="ChEBI" id="CHEBI:57692"/>
        <dbReference type="ChEBI" id="CHEBI:58307"/>
        <dbReference type="ChEBI" id="CHEBI:58503"/>
        <dbReference type="ChEBI" id="CHEBI:58537"/>
        <dbReference type="EC" id="2.5.1.17"/>
    </reaction>
</comment>
<dbReference type="GO" id="GO:0005524">
    <property type="term" value="F:ATP binding"/>
    <property type="evidence" value="ECO:0007669"/>
    <property type="project" value="InterPro"/>
</dbReference>
<dbReference type="Proteomes" id="UP000264071">
    <property type="component" value="Unassembled WGS sequence"/>
</dbReference>
<gene>
    <name evidence="10" type="primary">cobO</name>
    <name evidence="10" type="ORF">DGD08_15265</name>
</gene>
<evidence type="ECO:0000256" key="3">
    <source>
        <dbReference type="ARBA" id="ARBA00012454"/>
    </source>
</evidence>
<reference evidence="10 11" key="1">
    <citation type="journal article" date="2018" name="Nat. Biotechnol.">
        <title>A standardized bacterial taxonomy based on genome phylogeny substantially revises the tree of life.</title>
        <authorList>
            <person name="Parks D.H."/>
            <person name="Chuvochina M."/>
            <person name="Waite D.W."/>
            <person name="Rinke C."/>
            <person name="Skarshewski A."/>
            <person name="Chaumeil P.A."/>
            <person name="Hugenholtz P."/>
        </authorList>
    </citation>
    <scope>NUCLEOTIDE SEQUENCE [LARGE SCALE GENOMIC DNA]</scope>
    <source>
        <strain evidence="10">UBA8844</strain>
    </source>
</reference>
<evidence type="ECO:0000256" key="9">
    <source>
        <dbReference type="ARBA" id="ARBA00048692"/>
    </source>
</evidence>
<evidence type="ECO:0000256" key="8">
    <source>
        <dbReference type="ARBA" id="ARBA00048555"/>
    </source>
</evidence>
<dbReference type="GO" id="GO:0009236">
    <property type="term" value="P:cobalamin biosynthetic process"/>
    <property type="evidence" value="ECO:0007669"/>
    <property type="project" value="InterPro"/>
</dbReference>
<dbReference type="SUPFAM" id="SSF52540">
    <property type="entry name" value="P-loop containing nucleoside triphosphate hydrolases"/>
    <property type="match status" value="1"/>
</dbReference>
<dbReference type="AlphaFoldDB" id="A0A3D4VBS3"/>
<dbReference type="PANTHER" id="PTHR46638">
    <property type="entry name" value="CORRINOID ADENOSYLTRANSFERASE"/>
    <property type="match status" value="1"/>
</dbReference>
<dbReference type="EMBL" id="DPIY01000011">
    <property type="protein sequence ID" value="HCT58563.1"/>
    <property type="molecule type" value="Genomic_DNA"/>
</dbReference>
<organism evidence="10 11">
    <name type="scientific">Gemmatimonas aurantiaca</name>
    <dbReference type="NCBI Taxonomy" id="173480"/>
    <lineage>
        <taxon>Bacteria</taxon>
        <taxon>Pseudomonadati</taxon>
        <taxon>Gemmatimonadota</taxon>
        <taxon>Gemmatimonadia</taxon>
        <taxon>Gemmatimonadales</taxon>
        <taxon>Gemmatimonadaceae</taxon>
        <taxon>Gemmatimonas</taxon>
    </lineage>
</organism>
<dbReference type="InterPro" id="IPR003724">
    <property type="entry name" value="CblAdoTrfase_CobA"/>
</dbReference>
<evidence type="ECO:0000256" key="7">
    <source>
        <dbReference type="ARBA" id="ARBA00033354"/>
    </source>
</evidence>
<accession>A0A3D4VBS3</accession>
<keyword evidence="10" id="KW-0808">Transferase</keyword>
<evidence type="ECO:0000256" key="4">
    <source>
        <dbReference type="ARBA" id="ARBA00024929"/>
    </source>
</evidence>
<dbReference type="NCBIfam" id="TIGR00708">
    <property type="entry name" value="cobA"/>
    <property type="match status" value="1"/>
</dbReference>
<dbReference type="NCBIfam" id="NF004637">
    <property type="entry name" value="PRK05986.1"/>
    <property type="match status" value="1"/>
</dbReference>
<comment type="similarity">
    <text evidence="2">Belongs to the Cob(I)alamin adenosyltransferase family.</text>
</comment>
<dbReference type="PIRSF" id="PIRSF015617">
    <property type="entry name" value="Adensltrnsf_CobA"/>
    <property type="match status" value="1"/>
</dbReference>
<dbReference type="EC" id="2.5.1.17" evidence="3"/>
<evidence type="ECO:0000256" key="5">
    <source>
        <dbReference type="ARBA" id="ARBA00031529"/>
    </source>
</evidence>
<dbReference type="InterPro" id="IPR027417">
    <property type="entry name" value="P-loop_NTPase"/>
</dbReference>
<dbReference type="GO" id="GO:0008817">
    <property type="term" value="F:corrinoid adenosyltransferase activity"/>
    <property type="evidence" value="ECO:0007669"/>
    <property type="project" value="UniProtKB-EC"/>
</dbReference>
<protein>
    <recommendedName>
        <fullName evidence="3">corrinoid adenosyltransferase</fullName>
        <ecNumber evidence="3">2.5.1.17</ecNumber>
    </recommendedName>
    <alternativeName>
        <fullName evidence="5">Cob(II)alamin adenosyltransferase</fullName>
    </alternativeName>
    <alternativeName>
        <fullName evidence="7">Cob(II)yrinic acid a,c-diamide adenosyltransferase</fullName>
    </alternativeName>
    <alternativeName>
        <fullName evidence="6">Cobinamide/cobalamin adenosyltransferase</fullName>
    </alternativeName>
</protein>
<sequence>MSTDRATRKGLLLVNTGNGKGKSTAALGILVRAAGYKFSIGMFQFIKSAETRYGEHIAAEELGIDIVPLGDGFTWLSDNIEADRALAEKGWQRVQAVIESEQFDILILDELTYCITYGWLDETMVLDVLRNRPPWMHVVVTGRNASPALIELADLVTEMHLVKHPYREKGIPAQPGIEL</sequence>
<comment type="caution">
    <text evidence="10">The sequence shown here is derived from an EMBL/GenBank/DDBJ whole genome shotgun (WGS) entry which is preliminary data.</text>
</comment>
<comment type="catalytic activity">
    <reaction evidence="9">
        <text>2 cob(II)alamin + reduced [electron-transfer flavoprotein] + 2 ATP = 2 adenosylcob(III)alamin + 2 triphosphate + oxidized [electron-transfer flavoprotein] + 3 H(+)</text>
        <dbReference type="Rhea" id="RHEA:28671"/>
        <dbReference type="Rhea" id="RHEA-COMP:10685"/>
        <dbReference type="Rhea" id="RHEA-COMP:10686"/>
        <dbReference type="ChEBI" id="CHEBI:15378"/>
        <dbReference type="ChEBI" id="CHEBI:16304"/>
        <dbReference type="ChEBI" id="CHEBI:18036"/>
        <dbReference type="ChEBI" id="CHEBI:18408"/>
        <dbReference type="ChEBI" id="CHEBI:30616"/>
        <dbReference type="ChEBI" id="CHEBI:57692"/>
        <dbReference type="ChEBI" id="CHEBI:58307"/>
        <dbReference type="EC" id="2.5.1.17"/>
    </reaction>
</comment>
<comment type="pathway">
    <text evidence="1">Cofactor biosynthesis; adenosylcobalamin biosynthesis; adenosylcobalamin from cob(II)yrinate a,c-diamide: step 2/7.</text>
</comment>
<comment type="function">
    <text evidence="4">Required for both de novo synthesis of the corrin ring for the assimilation of exogenous corrinoids. Participates in the adenosylation of a variety of incomplete and complete corrinoids.</text>
</comment>
<dbReference type="Pfam" id="PF02572">
    <property type="entry name" value="CobA_CobO_BtuR"/>
    <property type="match status" value="1"/>
</dbReference>
<evidence type="ECO:0000313" key="11">
    <source>
        <dbReference type="Proteomes" id="UP000264071"/>
    </source>
</evidence>
<evidence type="ECO:0000256" key="1">
    <source>
        <dbReference type="ARBA" id="ARBA00005121"/>
    </source>
</evidence>
<evidence type="ECO:0000256" key="6">
    <source>
        <dbReference type="ARBA" id="ARBA00033334"/>
    </source>
</evidence>
<name>A0A3D4VBS3_9BACT</name>
<dbReference type="PANTHER" id="PTHR46638:SF1">
    <property type="entry name" value="CORRINOID ADENOSYLTRANSFERASE"/>
    <property type="match status" value="1"/>
</dbReference>
<dbReference type="Gene3D" id="3.40.50.300">
    <property type="entry name" value="P-loop containing nucleotide triphosphate hydrolases"/>
    <property type="match status" value="1"/>
</dbReference>
<dbReference type="OMA" id="KHHYNAG"/>
<evidence type="ECO:0000256" key="2">
    <source>
        <dbReference type="ARBA" id="ARBA00007487"/>
    </source>
</evidence>
<dbReference type="CDD" id="cd00561">
    <property type="entry name" value="CobA_ACA"/>
    <property type="match status" value="1"/>
</dbReference>
<proteinExistence type="inferred from homology"/>
<evidence type="ECO:0000313" key="10">
    <source>
        <dbReference type="EMBL" id="HCT58563.1"/>
    </source>
</evidence>